<name>A0A1H6KEM1_9GAMM</name>
<dbReference type="SUPFAM" id="SSF52279">
    <property type="entry name" value="Beta-D-glucan exohydrolase, C-terminal domain"/>
    <property type="match status" value="1"/>
</dbReference>
<gene>
    <name evidence="4" type="ORF">SAMN05660691_01141</name>
</gene>
<proteinExistence type="predicted"/>
<dbReference type="GO" id="GO:0008422">
    <property type="term" value="F:beta-glucosidase activity"/>
    <property type="evidence" value="ECO:0007669"/>
    <property type="project" value="TreeGrafter"/>
</dbReference>
<reference evidence="5" key="1">
    <citation type="submission" date="2016-10" db="EMBL/GenBank/DDBJ databases">
        <authorList>
            <person name="Varghese N."/>
            <person name="Submissions S."/>
        </authorList>
    </citation>
    <scope>NUCLEOTIDE SEQUENCE [LARGE SCALE GENOMIC DNA]</scope>
    <source>
        <strain evidence="5">DSM 17616</strain>
    </source>
</reference>
<dbReference type="PANTHER" id="PTHR30620">
    <property type="entry name" value="PERIPLASMIC BETA-GLUCOSIDASE-RELATED"/>
    <property type="match status" value="1"/>
</dbReference>
<dbReference type="Gene3D" id="3.40.50.1700">
    <property type="entry name" value="Glycoside hydrolase family 3 C-terminal domain"/>
    <property type="match status" value="1"/>
</dbReference>
<dbReference type="GO" id="GO:0009251">
    <property type="term" value="P:glucan catabolic process"/>
    <property type="evidence" value="ECO:0007669"/>
    <property type="project" value="TreeGrafter"/>
</dbReference>
<dbReference type="AlphaFoldDB" id="A0A1H6KEM1"/>
<organism evidence="4 5">
    <name type="scientific">Rheinheimera pacifica</name>
    <dbReference type="NCBI Taxonomy" id="173990"/>
    <lineage>
        <taxon>Bacteria</taxon>
        <taxon>Pseudomonadati</taxon>
        <taxon>Pseudomonadota</taxon>
        <taxon>Gammaproteobacteria</taxon>
        <taxon>Chromatiales</taxon>
        <taxon>Chromatiaceae</taxon>
        <taxon>Rheinheimera</taxon>
    </lineage>
</organism>
<dbReference type="Pfam" id="PF18559">
    <property type="entry name" value="Exop_C"/>
    <property type="match status" value="1"/>
</dbReference>
<evidence type="ECO:0000313" key="5">
    <source>
        <dbReference type="Proteomes" id="UP000199371"/>
    </source>
</evidence>
<sequence length="341" mass="37148">MAIVVIGEEPYAEWFGDIQLLEYQHGNKRDLALLQRLKQQNIPVVTVFLSGRPLWVNKELNASDAFVAAWLPGSEGQGIADVLLRDSKGNIQHDFSGKLSFSWPKYDDQYLLNVKDAQYEPLFAYGYGLTYADKTMLAQLSEVTRAAPKQHSGEQLPLFVRNLADGLAWALSDSTTGQKTVNTSSAVSGDGKSLSMQSVNLAYQEDGRKFVWQTEGGNASTSATASLKYTAPQPLSALADSKFMQMSIRLDQTPSADVSIALMCQQSSCLRSESLLPLLSGLSRGQWHTIALPLYCEGARAPQVAEDAMRLSTTQPFSLALADIALVTAVTEATQVLDCAQ</sequence>
<accession>A0A1H6KEM1</accession>
<keyword evidence="1 4" id="KW-0378">Hydrolase</keyword>
<dbReference type="Proteomes" id="UP000199371">
    <property type="component" value="Unassembled WGS sequence"/>
</dbReference>
<evidence type="ECO:0000256" key="1">
    <source>
        <dbReference type="ARBA" id="ARBA00022801"/>
    </source>
</evidence>
<dbReference type="Gene3D" id="2.60.120.430">
    <property type="entry name" value="Galactose-binding lectin"/>
    <property type="match status" value="1"/>
</dbReference>
<evidence type="ECO:0000313" key="4">
    <source>
        <dbReference type="EMBL" id="SEH73743.1"/>
    </source>
</evidence>
<dbReference type="STRING" id="173990.SAMN05660691_01141"/>
<evidence type="ECO:0000259" key="2">
    <source>
        <dbReference type="Pfam" id="PF01915"/>
    </source>
</evidence>
<feature type="domain" description="ExoP galactose-binding-like" evidence="3">
    <location>
        <begin position="175"/>
        <end position="325"/>
    </location>
</feature>
<dbReference type="Pfam" id="PF01915">
    <property type="entry name" value="Glyco_hydro_3_C"/>
    <property type="match status" value="1"/>
</dbReference>
<dbReference type="InterPro" id="IPR041443">
    <property type="entry name" value="Exop_C"/>
</dbReference>
<keyword evidence="5" id="KW-1185">Reference proteome</keyword>
<dbReference type="InterPro" id="IPR051915">
    <property type="entry name" value="Cellulose_Degrad_GH3"/>
</dbReference>
<dbReference type="PANTHER" id="PTHR30620:SF77">
    <property type="entry name" value="LYSOSOMAL BETA GLUCOSIDASE-LIKE"/>
    <property type="match status" value="1"/>
</dbReference>
<evidence type="ECO:0000259" key="3">
    <source>
        <dbReference type="Pfam" id="PF18559"/>
    </source>
</evidence>
<dbReference type="InterPro" id="IPR002772">
    <property type="entry name" value="Glyco_hydro_3_C"/>
</dbReference>
<dbReference type="InterPro" id="IPR036881">
    <property type="entry name" value="Glyco_hydro_3_C_sf"/>
</dbReference>
<dbReference type="EMBL" id="FNXF01000003">
    <property type="protein sequence ID" value="SEH73743.1"/>
    <property type="molecule type" value="Genomic_DNA"/>
</dbReference>
<protein>
    <submittedName>
        <fullName evidence="4">Glycosyl hydrolase family 3 C-terminal domain-containing protein</fullName>
    </submittedName>
</protein>
<feature type="domain" description="Glycoside hydrolase family 3 C-terminal" evidence="2">
    <location>
        <begin position="2"/>
        <end position="131"/>
    </location>
</feature>